<reference evidence="1" key="1">
    <citation type="journal article" date="2020" name="Nature">
        <title>Giant virus diversity and host interactions through global metagenomics.</title>
        <authorList>
            <person name="Schulz F."/>
            <person name="Roux S."/>
            <person name="Paez-Espino D."/>
            <person name="Jungbluth S."/>
            <person name="Walsh D.A."/>
            <person name="Denef V.J."/>
            <person name="McMahon K.D."/>
            <person name="Konstantinidis K.T."/>
            <person name="Eloe-Fadrosh E.A."/>
            <person name="Kyrpides N.C."/>
            <person name="Woyke T."/>
        </authorList>
    </citation>
    <scope>NUCLEOTIDE SEQUENCE</scope>
    <source>
        <strain evidence="1">GVMAG-S-1101169-75</strain>
    </source>
</reference>
<accession>A0A6C0K4C4</accession>
<evidence type="ECO:0000313" key="1">
    <source>
        <dbReference type="EMBL" id="QHU11936.1"/>
    </source>
</evidence>
<sequence>MGCFFFLYEKKNWTMFSFDPGRSFTNNMNMNLSPPIHELPFLLQREIMEFQPRLPLNKRISFLARHFNNRYCSVCGEYIDMFRYKNRKLPFHVHPSSRHVRIRYKGPVKRVYSIVFPTLYNLLPPNHSSHTISNTQYVMESQYDVELPVRFMCRIRGPRCFYNFKTFVNGRSKNFKLCRDPRSFNIFENPEIYVNHVHDIFTFPAEEDETLLLARRRDDRHINHVAHILRHILTIYPGILRNLLEQIDLFRHLPILLMLVDKFPLNTMSRLSCRSYLDEKEMNHLLMIVLRHNYHLIQHLSERRIVRLFQWNRSFFFDLYEEHPDAKNYFYFEDSLEITRPVRLTLFSTKRKTRS</sequence>
<name>A0A6C0K4C4_9ZZZZ</name>
<organism evidence="1">
    <name type="scientific">viral metagenome</name>
    <dbReference type="NCBI Taxonomy" id="1070528"/>
    <lineage>
        <taxon>unclassified sequences</taxon>
        <taxon>metagenomes</taxon>
        <taxon>organismal metagenomes</taxon>
    </lineage>
</organism>
<dbReference type="EMBL" id="MN740792">
    <property type="protein sequence ID" value="QHU11936.1"/>
    <property type="molecule type" value="Genomic_DNA"/>
</dbReference>
<dbReference type="AlphaFoldDB" id="A0A6C0K4C4"/>
<proteinExistence type="predicted"/>
<protein>
    <submittedName>
        <fullName evidence="1">Uncharacterized protein</fullName>
    </submittedName>
</protein>